<evidence type="ECO:0000313" key="4">
    <source>
        <dbReference type="EMBL" id="VDO10021.1"/>
    </source>
</evidence>
<dbReference type="InterPro" id="IPR039646">
    <property type="entry name" value="ZNHIT2"/>
</dbReference>
<dbReference type="Pfam" id="PF04438">
    <property type="entry name" value="zf-HIT"/>
    <property type="match status" value="1"/>
</dbReference>
<gene>
    <name evidence="4" type="ORF">HNAJ_LOCUS11282</name>
</gene>
<evidence type="ECO:0000259" key="3">
    <source>
        <dbReference type="PROSITE" id="PS51083"/>
    </source>
</evidence>
<dbReference type="PANTHER" id="PTHR15555:SF0">
    <property type="entry name" value="ZINC FINGER HIT DOMAIN-CONTAINING PROTEIN 2"/>
    <property type="match status" value="1"/>
</dbReference>
<dbReference type="Proteomes" id="UP000278807">
    <property type="component" value="Unassembled WGS sequence"/>
</dbReference>
<sequence length="458" mass="52342">MEGSSIVNVDFLICKICTKNRAKYTCPRCSISYCSLACYRDRSHSKCSEKFYRNCCENAIKNLNNDDEKRKQIERMLSEDDDKADDYADGESEGSEEEGSSEENAEDLAERHVLYFYVFAICLKSLSFRVKNIDLTADNIDVEKLLELLSKEEKREFYRQIATGSIYSKVPVWTPWWQSASRKLVASFPDDLVEEPSANGRSSNVKPLSMLTSKAPHASIIFSLAETLIGYAFVSRLQIEVSLRFFNGDHLKEMRRDACDLLPKLVSYFQSTESTKNNSNRTRVIRTSTPSKMVIFSDFSEVIASLQSRLAQNHLACSHNLILLLTDDMFCMLQKFDPFVNRALNELFEIFSHVKPKSTQSAVARHKLKFLMACIGKQDEASRIWYEKSVSTLVRDVEASICEQTMRIEIENEQSAITKSEEKSAGPNWRSIIRDNAKQNNVPLIEEVDFPNIPNTTM</sequence>
<dbReference type="STRING" id="102285.A0A0R3TU73"/>
<reference evidence="6" key="1">
    <citation type="submission" date="2017-02" db="UniProtKB">
        <authorList>
            <consortium name="WormBaseParasite"/>
        </authorList>
    </citation>
    <scope>IDENTIFICATION</scope>
</reference>
<evidence type="ECO:0000256" key="2">
    <source>
        <dbReference type="SAM" id="MobiDB-lite"/>
    </source>
</evidence>
<accession>A0A0R3TU73</accession>
<keyword evidence="1" id="KW-0863">Zinc-finger</keyword>
<proteinExistence type="predicted"/>
<reference evidence="4 5" key="2">
    <citation type="submission" date="2018-11" db="EMBL/GenBank/DDBJ databases">
        <authorList>
            <consortium name="Pathogen Informatics"/>
        </authorList>
    </citation>
    <scope>NUCLEOTIDE SEQUENCE [LARGE SCALE GENOMIC DNA]</scope>
</reference>
<keyword evidence="1" id="KW-0862">Zinc</keyword>
<dbReference type="SUPFAM" id="SSF144232">
    <property type="entry name" value="HIT/MYND zinc finger-like"/>
    <property type="match status" value="1"/>
</dbReference>
<dbReference type="GO" id="GO:0008270">
    <property type="term" value="F:zinc ion binding"/>
    <property type="evidence" value="ECO:0007669"/>
    <property type="project" value="UniProtKB-UniRule"/>
</dbReference>
<evidence type="ECO:0000256" key="1">
    <source>
        <dbReference type="PROSITE-ProRule" id="PRU00453"/>
    </source>
</evidence>
<feature type="region of interest" description="Disordered" evidence="2">
    <location>
        <begin position="81"/>
        <end position="104"/>
    </location>
</feature>
<feature type="domain" description="HIT-type" evidence="3">
    <location>
        <begin position="14"/>
        <end position="47"/>
    </location>
</feature>
<dbReference type="WBParaSite" id="HNAJ_0001129201-mRNA-1">
    <property type="protein sequence ID" value="HNAJ_0001129201-mRNA-1"/>
    <property type="gene ID" value="HNAJ_0001129201"/>
</dbReference>
<dbReference type="OrthoDB" id="10005492at2759"/>
<dbReference type="InterPro" id="IPR007529">
    <property type="entry name" value="Znf_HIT"/>
</dbReference>
<evidence type="ECO:0000313" key="6">
    <source>
        <dbReference type="WBParaSite" id="HNAJ_0001129201-mRNA-1"/>
    </source>
</evidence>
<dbReference type="PROSITE" id="PS51083">
    <property type="entry name" value="ZF_HIT"/>
    <property type="match status" value="1"/>
</dbReference>
<evidence type="ECO:0000313" key="5">
    <source>
        <dbReference type="Proteomes" id="UP000278807"/>
    </source>
</evidence>
<protein>
    <submittedName>
        <fullName evidence="6">HIT-type domain-containing protein</fullName>
    </submittedName>
</protein>
<dbReference type="CDD" id="cd23024">
    <property type="entry name" value="zf-HIT_ZNHIT2-3"/>
    <property type="match status" value="1"/>
</dbReference>
<keyword evidence="5" id="KW-1185">Reference proteome</keyword>
<organism evidence="6">
    <name type="scientific">Rodentolepis nana</name>
    <name type="common">Dwarf tapeworm</name>
    <name type="synonym">Hymenolepis nana</name>
    <dbReference type="NCBI Taxonomy" id="102285"/>
    <lineage>
        <taxon>Eukaryota</taxon>
        <taxon>Metazoa</taxon>
        <taxon>Spiralia</taxon>
        <taxon>Lophotrochozoa</taxon>
        <taxon>Platyhelminthes</taxon>
        <taxon>Cestoda</taxon>
        <taxon>Eucestoda</taxon>
        <taxon>Cyclophyllidea</taxon>
        <taxon>Hymenolepididae</taxon>
        <taxon>Rodentolepis</taxon>
    </lineage>
</organism>
<dbReference type="AlphaFoldDB" id="A0A0R3TU73"/>
<dbReference type="Gene3D" id="3.30.60.190">
    <property type="match status" value="1"/>
</dbReference>
<dbReference type="PANTHER" id="PTHR15555">
    <property type="entry name" value="ZINC FINGER HIT DOMAIN CONTAINING PROTEIN 2 PROTEIN FON -RELATED"/>
    <property type="match status" value="1"/>
</dbReference>
<keyword evidence="1" id="KW-0479">Metal-binding</keyword>
<name>A0A0R3TU73_RODNA</name>
<dbReference type="EMBL" id="UZAE01013474">
    <property type="protein sequence ID" value="VDO10021.1"/>
    <property type="molecule type" value="Genomic_DNA"/>
</dbReference>